<dbReference type="InterPro" id="IPR011032">
    <property type="entry name" value="GroES-like_sf"/>
</dbReference>
<dbReference type="SUPFAM" id="SSF51735">
    <property type="entry name" value="NAD(P)-binding Rossmann-fold domains"/>
    <property type="match status" value="1"/>
</dbReference>
<keyword evidence="3 7" id="KW-0479">Metal-binding</keyword>
<dbReference type="GO" id="GO:0051903">
    <property type="term" value="F:S-(hydroxymethyl)glutathione dehydrogenase [NAD(P)+] activity"/>
    <property type="evidence" value="ECO:0007669"/>
    <property type="project" value="TreeGrafter"/>
</dbReference>
<dbReference type="PROSITE" id="PS00059">
    <property type="entry name" value="ADH_ZINC"/>
    <property type="match status" value="1"/>
</dbReference>
<keyword evidence="10" id="KW-1185">Reference proteome</keyword>
<dbReference type="Gene3D" id="3.40.50.720">
    <property type="entry name" value="NAD(P)-binding Rossmann-like Domain"/>
    <property type="match status" value="1"/>
</dbReference>
<evidence type="ECO:0000259" key="8">
    <source>
        <dbReference type="SMART" id="SM00829"/>
    </source>
</evidence>
<evidence type="ECO:0000313" key="9">
    <source>
        <dbReference type="EMBL" id="TQL95492.1"/>
    </source>
</evidence>
<dbReference type="Proteomes" id="UP000316096">
    <property type="component" value="Unassembled WGS sequence"/>
</dbReference>
<evidence type="ECO:0000256" key="5">
    <source>
        <dbReference type="ARBA" id="ARBA00023002"/>
    </source>
</evidence>
<keyword evidence="6" id="KW-0520">NAD</keyword>
<name>A0A543CEH3_9ACTN</name>
<dbReference type="PANTHER" id="PTHR43880">
    <property type="entry name" value="ALCOHOL DEHYDROGENASE"/>
    <property type="match status" value="1"/>
</dbReference>
<comment type="caution">
    <text evidence="9">The sequence shown here is derived from an EMBL/GenBank/DDBJ whole genome shotgun (WGS) entry which is preliminary data.</text>
</comment>
<protein>
    <submittedName>
        <fullName evidence="9">S-(Hydroxymethyl)glutathione dehydrogenase/alcohol dehydrogenase</fullName>
    </submittedName>
</protein>
<comment type="cofactor">
    <cofactor evidence="1 7">
        <name>Zn(2+)</name>
        <dbReference type="ChEBI" id="CHEBI:29105"/>
    </cofactor>
</comment>
<dbReference type="InterPro" id="IPR002328">
    <property type="entry name" value="ADH_Zn_CS"/>
</dbReference>
<dbReference type="OrthoDB" id="334894at2"/>
<evidence type="ECO:0000256" key="2">
    <source>
        <dbReference type="ARBA" id="ARBA00008072"/>
    </source>
</evidence>
<evidence type="ECO:0000256" key="3">
    <source>
        <dbReference type="ARBA" id="ARBA00022723"/>
    </source>
</evidence>
<dbReference type="Pfam" id="PF08240">
    <property type="entry name" value="ADH_N"/>
    <property type="match status" value="1"/>
</dbReference>
<dbReference type="EMBL" id="VFOZ01000001">
    <property type="protein sequence ID" value="TQL95492.1"/>
    <property type="molecule type" value="Genomic_DNA"/>
</dbReference>
<dbReference type="SMART" id="SM00829">
    <property type="entry name" value="PKS_ER"/>
    <property type="match status" value="1"/>
</dbReference>
<dbReference type="RefSeq" id="WP_141953738.1">
    <property type="nucleotide sequence ID" value="NZ_VFOZ01000001.1"/>
</dbReference>
<sequence length="361" mass="38045">MRAAVIQGSGVKEVELRDDATTVGPDPAEVKVKIKATGVCHSDLSILSGTLPNSYPAVLGHEAAGEVIEIGEHVSEVAVGDRVVISWTPSCGLCPDCVAGRPFLCLKYIIEGYTKPRFRLGDGTPAFGMAGCGTWAEEMVVPWEACIKVDDDVPYEYAALLGCGISTGVGAAINTAQVRPGTAVAVVGCGGVGLSVIQGAKAAGAAAILAIDPLESKHEIAKKFGATHTATPDDAEGVKNLLTAGQGFDYSFEVVGRSATIRAAWQLTRRGGDVIVVGAGAADDNVQFNAFELLFDGKNLKASLYGSSDLRRDIPRFVALWRNGKLDLESLITRRIRFEDLNDAIATLERGDAIRQVVLFD</sequence>
<keyword evidence="4 7" id="KW-0862">Zinc</keyword>
<dbReference type="AlphaFoldDB" id="A0A543CEH3"/>
<dbReference type="GO" id="GO:0008270">
    <property type="term" value="F:zinc ion binding"/>
    <property type="evidence" value="ECO:0007669"/>
    <property type="project" value="InterPro"/>
</dbReference>
<dbReference type="FunFam" id="3.40.50.720:FF:000003">
    <property type="entry name" value="S-(hydroxymethyl)glutathione dehydrogenase"/>
    <property type="match status" value="1"/>
</dbReference>
<dbReference type="InterPro" id="IPR036291">
    <property type="entry name" value="NAD(P)-bd_dom_sf"/>
</dbReference>
<dbReference type="SUPFAM" id="SSF50129">
    <property type="entry name" value="GroES-like"/>
    <property type="match status" value="2"/>
</dbReference>
<feature type="domain" description="Enoyl reductase (ER)" evidence="8">
    <location>
        <begin position="10"/>
        <end position="359"/>
    </location>
</feature>
<dbReference type="InterPro" id="IPR013154">
    <property type="entry name" value="ADH-like_N"/>
</dbReference>
<evidence type="ECO:0000313" key="10">
    <source>
        <dbReference type="Proteomes" id="UP000316096"/>
    </source>
</evidence>
<gene>
    <name evidence="9" type="ORF">FB559_0995</name>
</gene>
<evidence type="ECO:0000256" key="7">
    <source>
        <dbReference type="RuleBase" id="RU361277"/>
    </source>
</evidence>
<comment type="similarity">
    <text evidence="2 7">Belongs to the zinc-containing alcohol dehydrogenase family.</text>
</comment>
<dbReference type="Gene3D" id="3.90.180.10">
    <property type="entry name" value="Medium-chain alcohol dehydrogenases, catalytic domain"/>
    <property type="match status" value="1"/>
</dbReference>
<evidence type="ECO:0000256" key="4">
    <source>
        <dbReference type="ARBA" id="ARBA00022833"/>
    </source>
</evidence>
<accession>A0A543CEH3</accession>
<keyword evidence="5" id="KW-0560">Oxidoreductase</keyword>
<dbReference type="Pfam" id="PF00107">
    <property type="entry name" value="ADH_zinc_N"/>
    <property type="match status" value="1"/>
</dbReference>
<dbReference type="InterPro" id="IPR020843">
    <property type="entry name" value="ER"/>
</dbReference>
<reference evidence="9 10" key="1">
    <citation type="submission" date="2019-06" db="EMBL/GenBank/DDBJ databases">
        <title>Sequencing the genomes of 1000 actinobacteria strains.</title>
        <authorList>
            <person name="Klenk H.-P."/>
        </authorList>
    </citation>
    <scope>NUCLEOTIDE SEQUENCE [LARGE SCALE GENOMIC DNA]</scope>
    <source>
        <strain evidence="9 10">DSM 102200</strain>
    </source>
</reference>
<evidence type="ECO:0000256" key="6">
    <source>
        <dbReference type="ARBA" id="ARBA00023027"/>
    </source>
</evidence>
<dbReference type="InterPro" id="IPR013149">
    <property type="entry name" value="ADH-like_C"/>
</dbReference>
<organism evidence="9 10">
    <name type="scientific">Actinoallomurus bryophytorum</name>
    <dbReference type="NCBI Taxonomy" id="1490222"/>
    <lineage>
        <taxon>Bacteria</taxon>
        <taxon>Bacillati</taxon>
        <taxon>Actinomycetota</taxon>
        <taxon>Actinomycetes</taxon>
        <taxon>Streptosporangiales</taxon>
        <taxon>Thermomonosporaceae</taxon>
        <taxon>Actinoallomurus</taxon>
    </lineage>
</organism>
<dbReference type="GO" id="GO:0046294">
    <property type="term" value="P:formaldehyde catabolic process"/>
    <property type="evidence" value="ECO:0007669"/>
    <property type="project" value="TreeGrafter"/>
</dbReference>
<proteinExistence type="inferred from homology"/>
<dbReference type="GO" id="GO:0005829">
    <property type="term" value="C:cytosol"/>
    <property type="evidence" value="ECO:0007669"/>
    <property type="project" value="TreeGrafter"/>
</dbReference>
<dbReference type="PANTHER" id="PTHR43880:SF12">
    <property type="entry name" value="ALCOHOL DEHYDROGENASE CLASS-3"/>
    <property type="match status" value="1"/>
</dbReference>
<evidence type="ECO:0000256" key="1">
    <source>
        <dbReference type="ARBA" id="ARBA00001947"/>
    </source>
</evidence>